<feature type="compositionally biased region" description="Basic and acidic residues" evidence="1">
    <location>
        <begin position="590"/>
        <end position="601"/>
    </location>
</feature>
<feature type="transmembrane region" description="Helical" evidence="2">
    <location>
        <begin position="333"/>
        <end position="359"/>
    </location>
</feature>
<reference evidence="4" key="1">
    <citation type="journal article" date="2019" name="Int. J. Syst. Evol. Microbiol.">
        <title>The Global Catalogue of Microorganisms (GCM) 10K type strain sequencing project: providing services to taxonomists for standard genome sequencing and annotation.</title>
        <authorList>
            <consortium name="The Broad Institute Genomics Platform"/>
            <consortium name="The Broad Institute Genome Sequencing Center for Infectious Disease"/>
            <person name="Wu L."/>
            <person name="Ma J."/>
        </authorList>
    </citation>
    <scope>NUCLEOTIDE SEQUENCE [LARGE SCALE GENOMIC DNA]</scope>
    <source>
        <strain evidence="4">JCM 18303</strain>
    </source>
</reference>
<feature type="compositionally biased region" description="Low complexity" evidence="1">
    <location>
        <begin position="12"/>
        <end position="21"/>
    </location>
</feature>
<feature type="compositionally biased region" description="Acidic residues" evidence="1">
    <location>
        <begin position="544"/>
        <end position="560"/>
    </location>
</feature>
<sequence>MSSAPPTDRTLADPPTGADAPPAEPVLGPGDRFRLLGTTALASVLLSLLASAVVAGLAGLTAGAPWHPAGLIRAAVPLWLAAHQVPLVVDGVPLGVLPLLPTLGLGVVIGALATRLTRRLGGRAREDGSAVIATLGGTHASVAVLATALPADPAPASPWGALLGAGIVAAVAAGLGTLRATGVPAWWPGLPLWLRTGLVAARQGACALASAGALLLFAALLGSISEMHARLVAGPPELGAGLGLIVLSLCYLPNALVASVSWLAGPGVSIGAATASPLFTSAGPLPAVPLMAAMPLERPPGWTALVFLLPVLVGALVGRRCRDADPAEPLRRLPAVGVAAGVVAVGAALLAAVVSGSLAGGPFDPVVLPPIGLAAALLGWVGVPALAVALLPGYRGPGRSKGLWRTKRSRMTVGEAVALGGVSAVAGGAVAGGGVAGGGAGAGLVGAGAADVADGEASDDDFDDDLDEGEDVEYGQDAGDREDAEDGQETGYDEDAGYREDAADREDAGYGAGYRDDGEDGGNRGGAGYGEDVVGREEIRYEGELDPSDPDYVDELDFDLDDHAAPAREPRHADDVEFADDTPYDEFTEEIYRPTPRGEGR</sequence>
<organism evidence="3 4">
    <name type="scientific">Pseudonocardia eucalypti</name>
    <dbReference type="NCBI Taxonomy" id="648755"/>
    <lineage>
        <taxon>Bacteria</taxon>
        <taxon>Bacillati</taxon>
        <taxon>Actinomycetota</taxon>
        <taxon>Actinomycetes</taxon>
        <taxon>Pseudonocardiales</taxon>
        <taxon>Pseudonocardiaceae</taxon>
        <taxon>Pseudonocardia</taxon>
    </lineage>
</organism>
<evidence type="ECO:0000313" key="4">
    <source>
        <dbReference type="Proteomes" id="UP001428817"/>
    </source>
</evidence>
<name>A0ABP9PUX6_9PSEU</name>
<feature type="transmembrane region" description="Helical" evidence="2">
    <location>
        <begin position="199"/>
        <end position="221"/>
    </location>
</feature>
<comment type="caution">
    <text evidence="3">The sequence shown here is derived from an EMBL/GenBank/DDBJ whole genome shotgun (WGS) entry which is preliminary data.</text>
</comment>
<feature type="transmembrane region" description="Helical" evidence="2">
    <location>
        <begin position="277"/>
        <end position="296"/>
    </location>
</feature>
<protein>
    <recommendedName>
        <fullName evidence="5">Integral membrane protein</fullName>
    </recommendedName>
</protein>
<feature type="transmembrane region" description="Helical" evidence="2">
    <location>
        <begin position="302"/>
        <end position="321"/>
    </location>
</feature>
<feature type="transmembrane region" description="Helical" evidence="2">
    <location>
        <begin position="371"/>
        <end position="391"/>
    </location>
</feature>
<feature type="compositionally biased region" description="Acidic residues" evidence="1">
    <location>
        <begin position="576"/>
        <end position="589"/>
    </location>
</feature>
<gene>
    <name evidence="3" type="ORF">GCM10023321_15190</name>
</gene>
<dbReference type="EMBL" id="BAABJP010000007">
    <property type="protein sequence ID" value="GAA5150228.1"/>
    <property type="molecule type" value="Genomic_DNA"/>
</dbReference>
<keyword evidence="2" id="KW-0472">Membrane</keyword>
<evidence type="ECO:0000313" key="3">
    <source>
        <dbReference type="EMBL" id="GAA5150228.1"/>
    </source>
</evidence>
<feature type="compositionally biased region" description="Basic and acidic residues" evidence="1">
    <location>
        <begin position="533"/>
        <end position="543"/>
    </location>
</feature>
<keyword evidence="4" id="KW-1185">Reference proteome</keyword>
<feature type="transmembrane region" description="Helical" evidence="2">
    <location>
        <begin position="241"/>
        <end position="265"/>
    </location>
</feature>
<feature type="compositionally biased region" description="Basic and acidic residues" evidence="1">
    <location>
        <begin position="561"/>
        <end position="575"/>
    </location>
</feature>
<dbReference type="InterPro" id="IPR045931">
    <property type="entry name" value="DUF6350"/>
</dbReference>
<feature type="transmembrane region" description="Helical" evidence="2">
    <location>
        <begin position="161"/>
        <end position="187"/>
    </location>
</feature>
<evidence type="ECO:0008006" key="5">
    <source>
        <dbReference type="Google" id="ProtNLM"/>
    </source>
</evidence>
<proteinExistence type="predicted"/>
<dbReference type="Proteomes" id="UP001428817">
    <property type="component" value="Unassembled WGS sequence"/>
</dbReference>
<feature type="compositionally biased region" description="Basic and acidic residues" evidence="1">
    <location>
        <begin position="496"/>
        <end position="508"/>
    </location>
</feature>
<accession>A0ABP9PUX6</accession>
<feature type="transmembrane region" description="Helical" evidence="2">
    <location>
        <begin position="35"/>
        <end position="58"/>
    </location>
</feature>
<feature type="region of interest" description="Disordered" evidence="1">
    <location>
        <begin position="1"/>
        <end position="24"/>
    </location>
</feature>
<feature type="compositionally biased region" description="Acidic residues" evidence="1">
    <location>
        <begin position="453"/>
        <end position="495"/>
    </location>
</feature>
<evidence type="ECO:0000256" key="2">
    <source>
        <dbReference type="SAM" id="Phobius"/>
    </source>
</evidence>
<feature type="transmembrane region" description="Helical" evidence="2">
    <location>
        <begin position="128"/>
        <end position="149"/>
    </location>
</feature>
<feature type="region of interest" description="Disordered" evidence="1">
    <location>
        <begin position="453"/>
        <end position="601"/>
    </location>
</feature>
<evidence type="ECO:0000256" key="1">
    <source>
        <dbReference type="SAM" id="MobiDB-lite"/>
    </source>
</evidence>
<dbReference type="RefSeq" id="WP_185064212.1">
    <property type="nucleotide sequence ID" value="NZ_BAABJP010000007.1"/>
</dbReference>
<feature type="transmembrane region" description="Helical" evidence="2">
    <location>
        <begin position="95"/>
        <end position="116"/>
    </location>
</feature>
<keyword evidence="2" id="KW-0812">Transmembrane</keyword>
<keyword evidence="2" id="KW-1133">Transmembrane helix</keyword>
<dbReference type="Pfam" id="PF19877">
    <property type="entry name" value="DUF6350"/>
    <property type="match status" value="1"/>
</dbReference>